<name>A0AAQ3PLM9_PASNO</name>
<keyword evidence="3" id="KW-1185">Reference proteome</keyword>
<feature type="region of interest" description="Disordered" evidence="1">
    <location>
        <begin position="1"/>
        <end position="83"/>
    </location>
</feature>
<evidence type="ECO:0000313" key="2">
    <source>
        <dbReference type="EMBL" id="WVZ52436.1"/>
    </source>
</evidence>
<evidence type="ECO:0000256" key="1">
    <source>
        <dbReference type="SAM" id="MobiDB-lite"/>
    </source>
</evidence>
<evidence type="ECO:0000313" key="3">
    <source>
        <dbReference type="Proteomes" id="UP001341281"/>
    </source>
</evidence>
<dbReference type="AlphaFoldDB" id="A0AAQ3PLM9"/>
<organism evidence="2 3">
    <name type="scientific">Paspalum notatum var. saurae</name>
    <dbReference type="NCBI Taxonomy" id="547442"/>
    <lineage>
        <taxon>Eukaryota</taxon>
        <taxon>Viridiplantae</taxon>
        <taxon>Streptophyta</taxon>
        <taxon>Embryophyta</taxon>
        <taxon>Tracheophyta</taxon>
        <taxon>Spermatophyta</taxon>
        <taxon>Magnoliopsida</taxon>
        <taxon>Liliopsida</taxon>
        <taxon>Poales</taxon>
        <taxon>Poaceae</taxon>
        <taxon>PACMAD clade</taxon>
        <taxon>Panicoideae</taxon>
        <taxon>Andropogonodae</taxon>
        <taxon>Paspaleae</taxon>
        <taxon>Paspalinae</taxon>
        <taxon>Paspalum</taxon>
    </lineage>
</organism>
<protein>
    <submittedName>
        <fullName evidence="2">Uncharacterized protein</fullName>
    </submittedName>
</protein>
<accession>A0AAQ3PLM9</accession>
<sequence>MARSTAARQFDGGALTLEGARTPVEGHMAAPDTSSASLSRLRRKKGEAGEEKGVGVQRRCRSPAKSHTGGAGRAAMPPGRPVVAKEKRLRCAGSNDIMTLKELRIIEPPNGSDNSSWHEKKDMVHIYI</sequence>
<dbReference type="Proteomes" id="UP001341281">
    <property type="component" value="Chromosome 01"/>
</dbReference>
<gene>
    <name evidence="2" type="ORF">U9M48_003491</name>
</gene>
<dbReference type="EMBL" id="CP144745">
    <property type="protein sequence ID" value="WVZ52436.1"/>
    <property type="molecule type" value="Genomic_DNA"/>
</dbReference>
<reference evidence="2 3" key="1">
    <citation type="submission" date="2024-02" db="EMBL/GenBank/DDBJ databases">
        <title>High-quality chromosome-scale genome assembly of Pensacola bahiagrass (Paspalum notatum Flugge var. saurae).</title>
        <authorList>
            <person name="Vega J.M."/>
            <person name="Podio M."/>
            <person name="Orjuela J."/>
            <person name="Siena L.A."/>
            <person name="Pessino S.C."/>
            <person name="Combes M.C."/>
            <person name="Mariac C."/>
            <person name="Albertini E."/>
            <person name="Pupilli F."/>
            <person name="Ortiz J.P.A."/>
            <person name="Leblanc O."/>
        </authorList>
    </citation>
    <scope>NUCLEOTIDE SEQUENCE [LARGE SCALE GENOMIC DNA]</scope>
    <source>
        <strain evidence="2">R1</strain>
        <tissue evidence="2">Leaf</tissue>
    </source>
</reference>
<proteinExistence type="predicted"/>